<keyword evidence="3" id="KW-1185">Reference proteome</keyword>
<proteinExistence type="predicted"/>
<accession>A0A858RKS4</accession>
<dbReference type="RefSeq" id="WP_169455389.1">
    <property type="nucleotide sequence ID" value="NZ_CP051774.1"/>
</dbReference>
<dbReference type="EMBL" id="CP051774">
    <property type="protein sequence ID" value="QJE96989.1"/>
    <property type="molecule type" value="Genomic_DNA"/>
</dbReference>
<evidence type="ECO:0000313" key="3">
    <source>
        <dbReference type="Proteomes" id="UP000501812"/>
    </source>
</evidence>
<dbReference type="Pfam" id="PF11984">
    <property type="entry name" value="DUF3485"/>
    <property type="match status" value="1"/>
</dbReference>
<dbReference type="Proteomes" id="UP000501812">
    <property type="component" value="Chromosome"/>
</dbReference>
<dbReference type="AlphaFoldDB" id="A0A858RKS4"/>
<feature type="domain" description="Methanolan biosynthesis EpsI" evidence="1">
    <location>
        <begin position="102"/>
        <end position="211"/>
    </location>
</feature>
<evidence type="ECO:0000313" key="2">
    <source>
        <dbReference type="EMBL" id="QJE96989.1"/>
    </source>
</evidence>
<dbReference type="KEGG" id="luo:HHL09_14730"/>
<gene>
    <name evidence="2" type="ORF">HHL09_14730</name>
</gene>
<organism evidence="2 3">
    <name type="scientific">Luteolibacter luteus</name>
    <dbReference type="NCBI Taxonomy" id="2728835"/>
    <lineage>
        <taxon>Bacteria</taxon>
        <taxon>Pseudomonadati</taxon>
        <taxon>Verrucomicrobiota</taxon>
        <taxon>Verrucomicrobiia</taxon>
        <taxon>Verrucomicrobiales</taxon>
        <taxon>Verrucomicrobiaceae</taxon>
        <taxon>Luteolibacter</taxon>
    </lineage>
</organism>
<dbReference type="InterPro" id="IPR014263">
    <property type="entry name" value="Methanolan_biosynth_EpsI"/>
</dbReference>
<name>A0A858RKS4_9BACT</name>
<evidence type="ECO:0000259" key="1">
    <source>
        <dbReference type="Pfam" id="PF11984"/>
    </source>
</evidence>
<sequence>MKHRSWILAAILGLGLSTIYFLPPLRLTESAMGMEIPTKLGAWDTHPREASKEERESLASDTRFSKALCVKFKPGSWDFLTGRSDVEAIADISIVMSGYDLANSIHRPQRCMPAQGHKIYDEQMSVLEIPGQRAIPVRCLLSRKKDLIEGTKEAVTRNFLTMYFFVGHEVVTDDHSKRTKIDMKDRLKKGEAQKWAYVTVSTEFKGDVTEAPQPGALPAPALEQADKLVRELLGDLVARNIDWQQIAAN</sequence>
<reference evidence="2 3" key="1">
    <citation type="submission" date="2020-04" db="EMBL/GenBank/DDBJ databases">
        <title>Luteolibacter sp. G-1-1-1 isolated from soil.</title>
        <authorList>
            <person name="Dahal R.H."/>
        </authorList>
    </citation>
    <scope>NUCLEOTIDE SEQUENCE [LARGE SCALE GENOMIC DNA]</scope>
    <source>
        <strain evidence="2 3">G-1-1-1</strain>
    </source>
</reference>
<protein>
    <submittedName>
        <fullName evidence="2">Exosortase-associated EpsI family protein</fullName>
    </submittedName>
</protein>